<dbReference type="InterPro" id="IPR000531">
    <property type="entry name" value="Beta-barrel_TonB"/>
</dbReference>
<dbReference type="InterPro" id="IPR036942">
    <property type="entry name" value="Beta-barrel_TonB_sf"/>
</dbReference>
<dbReference type="Pfam" id="PF00593">
    <property type="entry name" value="TonB_dep_Rec_b-barrel"/>
    <property type="match status" value="1"/>
</dbReference>
<dbReference type="Pfam" id="PF07715">
    <property type="entry name" value="Plug"/>
    <property type="match status" value="1"/>
</dbReference>
<dbReference type="InterPro" id="IPR037066">
    <property type="entry name" value="Plug_dom_sf"/>
</dbReference>
<evidence type="ECO:0000256" key="5">
    <source>
        <dbReference type="ARBA" id="ARBA00023077"/>
    </source>
</evidence>
<reference evidence="13 14" key="1">
    <citation type="submission" date="2017-06" db="EMBL/GenBank/DDBJ databases">
        <title>Whole Genome Sequences of Colwellia marinimaniae MTCD1.</title>
        <authorList>
            <person name="Kusumoto H."/>
            <person name="Inoue M."/>
            <person name="Tanikawa K."/>
            <person name="Maeji H."/>
            <person name="Cameron J.H."/>
            <person name="Bartlett D.H."/>
        </authorList>
    </citation>
    <scope>NUCLEOTIDE SEQUENCE [LARGE SCALE GENOMIC DNA]</scope>
    <source>
        <strain evidence="13 14">MTCD1</strain>
    </source>
</reference>
<dbReference type="Gene3D" id="2.170.130.10">
    <property type="entry name" value="TonB-dependent receptor, plug domain"/>
    <property type="match status" value="1"/>
</dbReference>
<comment type="caution">
    <text evidence="13">The sequence shown here is derived from an EMBL/GenBank/DDBJ whole genome shotgun (WGS) entry which is preliminary data.</text>
</comment>
<accession>A0ABQ0MU85</accession>
<evidence type="ECO:0000259" key="11">
    <source>
        <dbReference type="Pfam" id="PF00593"/>
    </source>
</evidence>
<evidence type="ECO:0000256" key="9">
    <source>
        <dbReference type="RuleBase" id="RU003357"/>
    </source>
</evidence>
<keyword evidence="10" id="KW-0732">Signal</keyword>
<dbReference type="Proteomes" id="UP000197068">
    <property type="component" value="Unassembled WGS sequence"/>
</dbReference>
<keyword evidence="7 8" id="KW-0998">Cell outer membrane</keyword>
<keyword evidence="5 9" id="KW-0798">TonB box</keyword>
<dbReference type="SUPFAM" id="SSF56935">
    <property type="entry name" value="Porins"/>
    <property type="match status" value="1"/>
</dbReference>
<feature type="chain" id="PRO_5046571813" evidence="10">
    <location>
        <begin position="35"/>
        <end position="793"/>
    </location>
</feature>
<organism evidence="13 14">
    <name type="scientific">Colwellia marinimaniae</name>
    <dbReference type="NCBI Taxonomy" id="1513592"/>
    <lineage>
        <taxon>Bacteria</taxon>
        <taxon>Pseudomonadati</taxon>
        <taxon>Pseudomonadota</taxon>
        <taxon>Gammaproteobacteria</taxon>
        <taxon>Alteromonadales</taxon>
        <taxon>Colwelliaceae</taxon>
        <taxon>Colwellia</taxon>
    </lineage>
</organism>
<evidence type="ECO:0000259" key="12">
    <source>
        <dbReference type="Pfam" id="PF07715"/>
    </source>
</evidence>
<proteinExistence type="inferred from homology"/>
<dbReference type="EMBL" id="BDQM01000009">
    <property type="protein sequence ID" value="GAW95933.1"/>
    <property type="molecule type" value="Genomic_DNA"/>
</dbReference>
<feature type="signal peptide" evidence="10">
    <location>
        <begin position="1"/>
        <end position="34"/>
    </location>
</feature>
<keyword evidence="4 8" id="KW-0812">Transmembrane</keyword>
<keyword evidence="3 8" id="KW-1134">Transmembrane beta strand</keyword>
<evidence type="ECO:0000313" key="14">
    <source>
        <dbReference type="Proteomes" id="UP000197068"/>
    </source>
</evidence>
<evidence type="ECO:0000256" key="8">
    <source>
        <dbReference type="PROSITE-ProRule" id="PRU01360"/>
    </source>
</evidence>
<comment type="similarity">
    <text evidence="8 9">Belongs to the TonB-dependent receptor family.</text>
</comment>
<evidence type="ECO:0000256" key="7">
    <source>
        <dbReference type="ARBA" id="ARBA00023237"/>
    </source>
</evidence>
<feature type="domain" description="TonB-dependent receptor-like beta-barrel" evidence="11">
    <location>
        <begin position="275"/>
        <end position="763"/>
    </location>
</feature>
<evidence type="ECO:0000313" key="13">
    <source>
        <dbReference type="EMBL" id="GAW95933.1"/>
    </source>
</evidence>
<dbReference type="RefSeq" id="WP_057181880.1">
    <property type="nucleotide sequence ID" value="NZ_BDQM01000009.1"/>
</dbReference>
<sequence length="793" mass="88404">MLNNTINNFAFSTTALALSIALSTCLVPVSKAIAADDINANNSADNAQTSASITGNIEAIAKDVNKKIDFVERIQIIGHGNKLRTEGGSATLIGEAELDKFKFDDINRVLYNVPGVNIREEDGYGLRPNIGFRGSTPERSKKITVMEDGILIGPAPYSAPAAYYFPMMSKMTSLEVFKGPAAIKYGPNTVAGALNMTTRAVPDAQEGIVDVSAGSDGYTKVHGYYGTNIGDLGVLIEAINMQADGFKELDGGGSTLYGKGDGNTGFDKNDIMAKFRYDLTTGSVDHTFGLKLSYADEKSNETYLGLTDDDFYVNPDRRYVASELDNMDWQHSQFQFTHFMQTNSFDITTRVYRNNFERSWFKINGFKKFDNRYRDLQDILANPEDDDNVGFYQILTGQADSIEEHEKIIIGDNAREYFSQGIQTELYFEQVLFGLNHKFNVGARFHQDQIERNHTEDSYDMRDGHLVSDGEAQVHTTTNREKTDAIAVFFKDTIKYDALAITLGLRGEFIDSTYQNRAVGKEDDWQKKSSHIWLPSLSLFYTVNENLGFLFGVHEGFIPTSPKEGPETEIENSVNYEIGGRFYKGDLQGEAVFFYNDMSNLKESCSFSTASSCGESLDKEFNGGEVDVYGLEFSTSYTAKLSEGLDVPMSIVYTYTDSEFKNTFVSGFSMWGSITEGDGLPYLAEHQLTLNLGLTAEQWDINFIARYVGEMQEVSGKATTPEGDPVEKIYLEGATTEAYVVVDLSASYYLGQYGKVYIKADNIFDSQEIVSRRPYGARPSKPQMLFVGYQYNF</sequence>
<evidence type="ECO:0000256" key="6">
    <source>
        <dbReference type="ARBA" id="ARBA00023136"/>
    </source>
</evidence>
<dbReference type="InterPro" id="IPR039426">
    <property type="entry name" value="TonB-dep_rcpt-like"/>
</dbReference>
<dbReference type="Gene3D" id="2.40.170.20">
    <property type="entry name" value="TonB-dependent receptor, beta-barrel domain"/>
    <property type="match status" value="1"/>
</dbReference>
<comment type="subcellular location">
    <subcellularLocation>
        <location evidence="1 8">Cell outer membrane</location>
        <topology evidence="1 8">Multi-pass membrane protein</topology>
    </subcellularLocation>
</comment>
<keyword evidence="2 8" id="KW-0813">Transport</keyword>
<protein>
    <submittedName>
        <fullName evidence="13">Ligand-gated channel</fullName>
    </submittedName>
</protein>
<evidence type="ECO:0000256" key="10">
    <source>
        <dbReference type="SAM" id="SignalP"/>
    </source>
</evidence>
<dbReference type="PANTHER" id="PTHR30442">
    <property type="entry name" value="IRON III DICITRATE TRANSPORT PROTEIN FECA"/>
    <property type="match status" value="1"/>
</dbReference>
<name>A0ABQ0MU85_9GAMM</name>
<dbReference type="PANTHER" id="PTHR30442:SF0">
    <property type="entry name" value="FE(3+) DICITRATE TRANSPORT PROTEIN FECA"/>
    <property type="match status" value="1"/>
</dbReference>
<gene>
    <name evidence="13" type="ORF">MTCD1_01539</name>
</gene>
<evidence type="ECO:0000256" key="4">
    <source>
        <dbReference type="ARBA" id="ARBA00022692"/>
    </source>
</evidence>
<dbReference type="PROSITE" id="PS52016">
    <property type="entry name" value="TONB_DEPENDENT_REC_3"/>
    <property type="match status" value="1"/>
</dbReference>
<dbReference type="InterPro" id="IPR012910">
    <property type="entry name" value="Plug_dom"/>
</dbReference>
<feature type="domain" description="TonB-dependent receptor plug" evidence="12">
    <location>
        <begin position="84"/>
        <end position="193"/>
    </location>
</feature>
<evidence type="ECO:0000256" key="1">
    <source>
        <dbReference type="ARBA" id="ARBA00004571"/>
    </source>
</evidence>
<evidence type="ECO:0000256" key="3">
    <source>
        <dbReference type="ARBA" id="ARBA00022452"/>
    </source>
</evidence>
<keyword evidence="6 8" id="KW-0472">Membrane</keyword>
<evidence type="ECO:0000256" key="2">
    <source>
        <dbReference type="ARBA" id="ARBA00022448"/>
    </source>
</evidence>
<keyword evidence="14" id="KW-1185">Reference proteome</keyword>